<dbReference type="EMBL" id="SOJN01000018">
    <property type="protein sequence ID" value="TET47508.1"/>
    <property type="molecule type" value="Genomic_DNA"/>
</dbReference>
<evidence type="ECO:0000256" key="1">
    <source>
        <dbReference type="SAM" id="Phobius"/>
    </source>
</evidence>
<dbReference type="AlphaFoldDB" id="A0A523UYA0"/>
<sequence>MNDPDDDDRLEWTSFLAAENKPRTLLVSLFLMALFVVIYVSFGSLWFIVSMLLLGGSVAPYFAPTRYKMTEEGVEAFQFFHTTRKTWENFRSYYEDKRGVLLSPFDRPSRLENYRGLYLRFGDKRDEVMEYVRQRFKIQETGN</sequence>
<gene>
    <name evidence="2" type="ORF">E3J62_01140</name>
</gene>
<reference evidence="2 3" key="1">
    <citation type="submission" date="2019-03" db="EMBL/GenBank/DDBJ databases">
        <title>Metabolic potential of uncultured bacteria and archaea associated with petroleum seepage in deep-sea sediments.</title>
        <authorList>
            <person name="Dong X."/>
            <person name="Hubert C."/>
        </authorList>
    </citation>
    <scope>NUCLEOTIDE SEQUENCE [LARGE SCALE GENOMIC DNA]</scope>
    <source>
        <strain evidence="2">E44_bin18</strain>
    </source>
</reference>
<proteinExistence type="predicted"/>
<dbReference type="Proteomes" id="UP000315525">
    <property type="component" value="Unassembled WGS sequence"/>
</dbReference>
<evidence type="ECO:0000313" key="2">
    <source>
        <dbReference type="EMBL" id="TET47508.1"/>
    </source>
</evidence>
<keyword evidence="1" id="KW-1133">Transmembrane helix</keyword>
<accession>A0A523UYA0</accession>
<evidence type="ECO:0000313" key="3">
    <source>
        <dbReference type="Proteomes" id="UP000315525"/>
    </source>
</evidence>
<protein>
    <submittedName>
        <fullName evidence="2">Uncharacterized protein</fullName>
    </submittedName>
</protein>
<name>A0A523UYA0_UNCT6</name>
<keyword evidence="1" id="KW-0812">Transmembrane</keyword>
<feature type="transmembrane region" description="Helical" evidence="1">
    <location>
        <begin position="24"/>
        <end position="40"/>
    </location>
</feature>
<keyword evidence="1" id="KW-0472">Membrane</keyword>
<comment type="caution">
    <text evidence="2">The sequence shown here is derived from an EMBL/GenBank/DDBJ whole genome shotgun (WGS) entry which is preliminary data.</text>
</comment>
<organism evidence="2 3">
    <name type="scientific">candidate division TA06 bacterium</name>
    <dbReference type="NCBI Taxonomy" id="2250710"/>
    <lineage>
        <taxon>Bacteria</taxon>
        <taxon>Bacteria division TA06</taxon>
    </lineage>
</organism>